<evidence type="ECO:0000313" key="1">
    <source>
        <dbReference type="Proteomes" id="UP000887576"/>
    </source>
</evidence>
<protein>
    <submittedName>
        <fullName evidence="2">Glycogenin</fullName>
    </submittedName>
</protein>
<reference evidence="2" key="1">
    <citation type="submission" date="2022-11" db="UniProtKB">
        <authorList>
            <consortium name="WormBaseParasite"/>
        </authorList>
    </citation>
    <scope>IDENTIFICATION</scope>
</reference>
<proteinExistence type="predicted"/>
<evidence type="ECO:0000313" key="2">
    <source>
        <dbReference type="WBParaSite" id="JU765_v2.g18110.t2"/>
    </source>
</evidence>
<organism evidence="1 2">
    <name type="scientific">Panagrolaimus sp. JU765</name>
    <dbReference type="NCBI Taxonomy" id="591449"/>
    <lineage>
        <taxon>Eukaryota</taxon>
        <taxon>Metazoa</taxon>
        <taxon>Ecdysozoa</taxon>
        <taxon>Nematoda</taxon>
        <taxon>Chromadorea</taxon>
        <taxon>Rhabditida</taxon>
        <taxon>Tylenchina</taxon>
        <taxon>Panagrolaimomorpha</taxon>
        <taxon>Panagrolaimoidea</taxon>
        <taxon>Panagrolaimidae</taxon>
        <taxon>Panagrolaimus</taxon>
    </lineage>
</organism>
<dbReference type="WBParaSite" id="JU765_v2.g18110.t2">
    <property type="protein sequence ID" value="JU765_v2.g18110.t2"/>
    <property type="gene ID" value="JU765_v2.g18110"/>
</dbReference>
<name>A0AC34QNZ0_9BILA</name>
<accession>A0AC34QNZ0</accession>
<sequence>MSTAWVTLATNDGYAIGAMVLAHSLRLSGTRHQLHVMYTEGVSQPVRERLQNVFDHTSLVNVLDSNDTENLELIGRPDLGVTFTKLHCWRLTQYSKCVFLDADTLIIQNSDELFDRPEFAAAPDIGWPDFFNSGVFVFVPSSETYHSLLQFALKYGSFDGGDQGLLNQYYANWREMDANHRLPFIYNVTSGAIYSYAAALKKFGSAIKIVHFLGSVKPWHNTDQHGFVDKHWALWQQIYHEKVKEVVQEHVTDQVVTKEERYSAWDQGIPDYTGKDAFANIQKQIEASLQEKLVEAKVEPLPRSPKNSPEPTTGETAPLPVHEAPQPGLEPEHESSETGKLPQAVTPPPTETIPGTDTTHPQSTDPIGHALQETAAQGTISMESQDPNKPTESDA</sequence>
<dbReference type="Proteomes" id="UP000887576">
    <property type="component" value="Unplaced"/>
</dbReference>